<dbReference type="CDD" id="cd07040">
    <property type="entry name" value="HP"/>
    <property type="match status" value="1"/>
</dbReference>
<organism evidence="1 2">
    <name type="scientific">Serendipita indica (strain DSM 11827)</name>
    <name type="common">Root endophyte fungus</name>
    <name type="synonym">Piriformospora indica</name>
    <dbReference type="NCBI Taxonomy" id="1109443"/>
    <lineage>
        <taxon>Eukaryota</taxon>
        <taxon>Fungi</taxon>
        <taxon>Dikarya</taxon>
        <taxon>Basidiomycota</taxon>
        <taxon>Agaricomycotina</taxon>
        <taxon>Agaricomycetes</taxon>
        <taxon>Sebacinales</taxon>
        <taxon>Serendipitaceae</taxon>
        <taxon>Serendipita</taxon>
    </lineage>
</organism>
<dbReference type="GO" id="GO:0005737">
    <property type="term" value="C:cytoplasm"/>
    <property type="evidence" value="ECO:0007669"/>
    <property type="project" value="TreeGrafter"/>
</dbReference>
<evidence type="ECO:0000313" key="2">
    <source>
        <dbReference type="Proteomes" id="UP000007148"/>
    </source>
</evidence>
<dbReference type="PANTHER" id="PTHR48100:SF1">
    <property type="entry name" value="HISTIDINE PHOSPHATASE FAMILY PROTEIN-RELATED"/>
    <property type="match status" value="1"/>
</dbReference>
<dbReference type="Proteomes" id="UP000007148">
    <property type="component" value="Unassembled WGS sequence"/>
</dbReference>
<evidence type="ECO:0000313" key="1">
    <source>
        <dbReference type="EMBL" id="CCA68671.1"/>
    </source>
</evidence>
<reference evidence="1 2" key="1">
    <citation type="journal article" date="2011" name="PLoS Pathog.">
        <title>Endophytic Life Strategies Decoded by Genome and Transcriptome Analyses of the Mutualistic Root Symbiont Piriformospora indica.</title>
        <authorList>
            <person name="Zuccaro A."/>
            <person name="Lahrmann U."/>
            <person name="Guldener U."/>
            <person name="Langen G."/>
            <person name="Pfiffi S."/>
            <person name="Biedenkopf D."/>
            <person name="Wong P."/>
            <person name="Samans B."/>
            <person name="Grimm C."/>
            <person name="Basiewicz M."/>
            <person name="Murat C."/>
            <person name="Martin F."/>
            <person name="Kogel K.H."/>
        </authorList>
    </citation>
    <scope>NUCLEOTIDE SEQUENCE [LARGE SCALE GENOMIC DNA]</scope>
    <source>
        <strain evidence="1 2">DSM 11827</strain>
    </source>
</reference>
<dbReference type="Pfam" id="PF00300">
    <property type="entry name" value="His_Phos_1"/>
    <property type="match status" value="1"/>
</dbReference>
<dbReference type="OMA" id="NWVDARL"/>
<sequence>MSIIIPQYDYEVVTGWFIQDAPGDVVELPKSFGLIDTSDDGWTKIKQFLYKVNIEDREPGTIHKLFFLGRHGQGWHNVAETKYGTAEWDRHWSKLNGDGELVWGPDAELTSLGIQQADEINAMWIEETKRGIPTPDVLYMSPLRRAIHTGVLSFDGWFYPNNTDPGMEASNAVARLVLEADFPFLLFENGFVEVDPTWTADHRETPDEQDVRSRRALDKMFTADGTYISVSSHSGTMASIFRVIGHRPYAVNPGGVVPVLVRAKQKKKPIV</sequence>
<dbReference type="InParanoid" id="G4TBI0"/>
<dbReference type="Gene3D" id="3.40.50.1240">
    <property type="entry name" value="Phosphoglycerate mutase-like"/>
    <property type="match status" value="1"/>
</dbReference>
<dbReference type="InterPro" id="IPR029033">
    <property type="entry name" value="His_PPase_superfam"/>
</dbReference>
<comment type="caution">
    <text evidence="1">The sequence shown here is derived from an EMBL/GenBank/DDBJ whole genome shotgun (WGS) entry which is preliminary data.</text>
</comment>
<dbReference type="eggNOG" id="KOG4754">
    <property type="taxonomic scope" value="Eukaryota"/>
</dbReference>
<dbReference type="HOGENOM" id="CLU_039184_0_0_1"/>
<dbReference type="AlphaFoldDB" id="G4TBI0"/>
<dbReference type="InterPro" id="IPR013078">
    <property type="entry name" value="His_Pase_superF_clade-1"/>
</dbReference>
<dbReference type="PANTHER" id="PTHR48100">
    <property type="entry name" value="BROAD-SPECIFICITY PHOSPHATASE YOR283W-RELATED"/>
    <property type="match status" value="1"/>
</dbReference>
<dbReference type="EMBL" id="CAFZ01000037">
    <property type="protein sequence ID" value="CCA68671.1"/>
    <property type="molecule type" value="Genomic_DNA"/>
</dbReference>
<proteinExistence type="predicted"/>
<protein>
    <submittedName>
        <fullName evidence="1">Related to PMU1-high copy suppressor of ts tps2 mutant phenotype</fullName>
    </submittedName>
</protein>
<dbReference type="InterPro" id="IPR050275">
    <property type="entry name" value="PGM_Phosphatase"/>
</dbReference>
<keyword evidence="2" id="KW-1185">Reference proteome</keyword>
<accession>G4TBI0</accession>
<dbReference type="GO" id="GO:0016791">
    <property type="term" value="F:phosphatase activity"/>
    <property type="evidence" value="ECO:0007669"/>
    <property type="project" value="TreeGrafter"/>
</dbReference>
<gene>
    <name evidence="1" type="ORF">PIIN_02536</name>
</gene>
<dbReference type="SUPFAM" id="SSF53254">
    <property type="entry name" value="Phosphoglycerate mutase-like"/>
    <property type="match status" value="1"/>
</dbReference>
<name>G4TBI0_SERID</name>
<dbReference type="OrthoDB" id="496981at2759"/>